<dbReference type="Proteomes" id="UP001139971">
    <property type="component" value="Unassembled WGS sequence"/>
</dbReference>
<keyword evidence="2" id="KW-1185">Reference proteome</keyword>
<name>A0A9X3YKU8_9GAMM</name>
<dbReference type="RefSeq" id="WP_263545245.1">
    <property type="nucleotide sequence ID" value="NZ_JAOVZO020000014.1"/>
</dbReference>
<proteinExistence type="predicted"/>
<comment type="caution">
    <text evidence="1">The sequence shown here is derived from an EMBL/GenBank/DDBJ whole genome shotgun (WGS) entry which is preliminary data.</text>
</comment>
<evidence type="ECO:0000313" key="1">
    <source>
        <dbReference type="EMBL" id="MDC8012826.1"/>
    </source>
</evidence>
<evidence type="ECO:0000313" key="2">
    <source>
        <dbReference type="Proteomes" id="UP001139971"/>
    </source>
</evidence>
<dbReference type="AlphaFoldDB" id="A0A9X3YKU8"/>
<dbReference type="EMBL" id="JAOVZO020000014">
    <property type="protein sequence ID" value="MDC8012826.1"/>
    <property type="molecule type" value="Genomic_DNA"/>
</dbReference>
<organism evidence="1 2">
    <name type="scientific">Tahibacter soli</name>
    <dbReference type="NCBI Taxonomy" id="2983605"/>
    <lineage>
        <taxon>Bacteria</taxon>
        <taxon>Pseudomonadati</taxon>
        <taxon>Pseudomonadota</taxon>
        <taxon>Gammaproteobacteria</taxon>
        <taxon>Lysobacterales</taxon>
        <taxon>Rhodanobacteraceae</taxon>
        <taxon>Tahibacter</taxon>
    </lineage>
</organism>
<gene>
    <name evidence="1" type="ORF">OD750_009745</name>
</gene>
<sequence length="165" mass="18071">MFDRAILASRLDQLRAELASCATRAADLLRAEREYLRAQACAADAEWLFDRLADLGCEVGLSPNDARRMRKLAAHGGDPSALPYYAELPIGRPETSRHPLSVESALDRLAAGDGYMSWTWGYDPAARMAWLSDAQVGYSEADLECAYGVFRNALSDLGLELDLSA</sequence>
<reference evidence="1" key="1">
    <citation type="submission" date="2023-02" db="EMBL/GenBank/DDBJ databases">
        <title>Tahibacter soli sp. nov. isolated from soil.</title>
        <authorList>
            <person name="Baek J.H."/>
            <person name="Lee J.K."/>
            <person name="Choi D.G."/>
            <person name="Jeon C.O."/>
        </authorList>
    </citation>
    <scope>NUCLEOTIDE SEQUENCE</scope>
    <source>
        <strain evidence="1">BL</strain>
    </source>
</reference>
<protein>
    <submittedName>
        <fullName evidence="1">Uncharacterized protein</fullName>
    </submittedName>
</protein>
<accession>A0A9X3YKU8</accession>